<evidence type="ECO:0000313" key="1">
    <source>
        <dbReference type="EMBL" id="KAJ7540936.1"/>
    </source>
</evidence>
<name>A0ACC2CG29_DIPCM</name>
<evidence type="ECO:0000313" key="2">
    <source>
        <dbReference type="Proteomes" id="UP001162992"/>
    </source>
</evidence>
<accession>A0ACC2CG29</accession>
<reference evidence="2" key="1">
    <citation type="journal article" date="2024" name="Proc. Natl. Acad. Sci. U.S.A.">
        <title>Extraordinary preservation of gene collinearity over three hundred million years revealed in homosporous lycophytes.</title>
        <authorList>
            <person name="Li C."/>
            <person name="Wickell D."/>
            <person name="Kuo L.Y."/>
            <person name="Chen X."/>
            <person name="Nie B."/>
            <person name="Liao X."/>
            <person name="Peng D."/>
            <person name="Ji J."/>
            <person name="Jenkins J."/>
            <person name="Williams M."/>
            <person name="Shu S."/>
            <person name="Plott C."/>
            <person name="Barry K."/>
            <person name="Rajasekar S."/>
            <person name="Grimwood J."/>
            <person name="Han X."/>
            <person name="Sun S."/>
            <person name="Hou Z."/>
            <person name="He W."/>
            <person name="Dai G."/>
            <person name="Sun C."/>
            <person name="Schmutz J."/>
            <person name="Leebens-Mack J.H."/>
            <person name="Li F.W."/>
            <person name="Wang L."/>
        </authorList>
    </citation>
    <scope>NUCLEOTIDE SEQUENCE [LARGE SCALE GENOMIC DNA]</scope>
    <source>
        <strain evidence="2">cv. PW_Plant_1</strain>
    </source>
</reference>
<dbReference type="EMBL" id="CM055101">
    <property type="protein sequence ID" value="KAJ7540936.1"/>
    <property type="molecule type" value="Genomic_DNA"/>
</dbReference>
<proteinExistence type="predicted"/>
<organism evidence="1 2">
    <name type="scientific">Diphasiastrum complanatum</name>
    <name type="common">Issler's clubmoss</name>
    <name type="synonym">Lycopodium complanatum</name>
    <dbReference type="NCBI Taxonomy" id="34168"/>
    <lineage>
        <taxon>Eukaryota</taxon>
        <taxon>Viridiplantae</taxon>
        <taxon>Streptophyta</taxon>
        <taxon>Embryophyta</taxon>
        <taxon>Tracheophyta</taxon>
        <taxon>Lycopodiopsida</taxon>
        <taxon>Lycopodiales</taxon>
        <taxon>Lycopodiaceae</taxon>
        <taxon>Lycopodioideae</taxon>
        <taxon>Diphasiastrum</taxon>
    </lineage>
</organism>
<comment type="caution">
    <text evidence="1">The sequence shown here is derived from an EMBL/GenBank/DDBJ whole genome shotgun (WGS) entry which is preliminary data.</text>
</comment>
<sequence length="151" mass="17526">MYDRLLKTMNRGDVKDYELYIQYGKEFIQTVVATWGETHVIHYMVCAISCLNNLHENITLLHITYIVLFLAAHPLCTRPMVSMNLWITSHMEHARYGKESLHDQSHMVEVLGKVMHSLNILYDPIGGPFIGLQNINLHLNLVCHLLYEHPI</sequence>
<keyword evidence="2" id="KW-1185">Reference proteome</keyword>
<gene>
    <name evidence="1" type="ORF">O6H91_10G037100</name>
</gene>
<dbReference type="Proteomes" id="UP001162992">
    <property type="component" value="Chromosome 10"/>
</dbReference>
<protein>
    <submittedName>
        <fullName evidence="1">Uncharacterized protein</fullName>
    </submittedName>
</protein>